<evidence type="ECO:0000313" key="2">
    <source>
        <dbReference type="Proteomes" id="UP000784294"/>
    </source>
</evidence>
<dbReference type="EMBL" id="CAAALY010251823">
    <property type="protein sequence ID" value="VEL36272.1"/>
    <property type="molecule type" value="Genomic_DNA"/>
</dbReference>
<proteinExistence type="predicted"/>
<protein>
    <submittedName>
        <fullName evidence="1">Uncharacterized protein</fullName>
    </submittedName>
</protein>
<sequence length="87" mass="9547">MLPTSCQSTNFQSTRASKTLPVSTPFLQTLQTSHLLIGTTASELCGRDRAVLPRGTICSGPCEACFRSSFFETTNEYDTGVVFYRVD</sequence>
<dbReference type="AlphaFoldDB" id="A0A3S5C599"/>
<keyword evidence="2" id="KW-1185">Reference proteome</keyword>
<name>A0A3S5C599_9PLAT</name>
<evidence type="ECO:0000313" key="1">
    <source>
        <dbReference type="EMBL" id="VEL36272.1"/>
    </source>
</evidence>
<organism evidence="1 2">
    <name type="scientific">Protopolystoma xenopodis</name>
    <dbReference type="NCBI Taxonomy" id="117903"/>
    <lineage>
        <taxon>Eukaryota</taxon>
        <taxon>Metazoa</taxon>
        <taxon>Spiralia</taxon>
        <taxon>Lophotrochozoa</taxon>
        <taxon>Platyhelminthes</taxon>
        <taxon>Monogenea</taxon>
        <taxon>Polyopisthocotylea</taxon>
        <taxon>Polystomatidea</taxon>
        <taxon>Polystomatidae</taxon>
        <taxon>Protopolystoma</taxon>
    </lineage>
</organism>
<gene>
    <name evidence="1" type="ORF">PXEA_LOCUS29712</name>
</gene>
<dbReference type="Proteomes" id="UP000784294">
    <property type="component" value="Unassembled WGS sequence"/>
</dbReference>
<accession>A0A3S5C599</accession>
<reference evidence="1" key="1">
    <citation type="submission" date="2018-11" db="EMBL/GenBank/DDBJ databases">
        <authorList>
            <consortium name="Pathogen Informatics"/>
        </authorList>
    </citation>
    <scope>NUCLEOTIDE SEQUENCE</scope>
</reference>
<comment type="caution">
    <text evidence="1">The sequence shown here is derived from an EMBL/GenBank/DDBJ whole genome shotgun (WGS) entry which is preliminary data.</text>
</comment>